<dbReference type="Gene3D" id="3.10.105.10">
    <property type="entry name" value="Dipeptide-binding Protein, Domain 3"/>
    <property type="match status" value="1"/>
</dbReference>
<name>A0A9D1HNV8_9FIRM</name>
<comment type="similarity">
    <text evidence="2">Belongs to the bacterial solute-binding protein 5 family.</text>
</comment>
<dbReference type="InterPro" id="IPR030678">
    <property type="entry name" value="Peptide/Ni-bd"/>
</dbReference>
<dbReference type="PANTHER" id="PTHR30290:SF10">
    <property type="entry name" value="PERIPLASMIC OLIGOPEPTIDE-BINDING PROTEIN-RELATED"/>
    <property type="match status" value="1"/>
</dbReference>
<dbReference type="PROSITE" id="PS01040">
    <property type="entry name" value="SBP_BACTERIAL_5"/>
    <property type="match status" value="1"/>
</dbReference>
<comment type="subcellular location">
    <subcellularLocation>
        <location evidence="1">Cell membrane</location>
        <topology evidence="1">Lipid-anchor</topology>
    </subcellularLocation>
</comment>
<dbReference type="Gene3D" id="3.90.76.10">
    <property type="entry name" value="Dipeptide-binding Protein, Domain 1"/>
    <property type="match status" value="1"/>
</dbReference>
<accession>A0A9D1HNV8</accession>
<evidence type="ECO:0000313" key="8">
    <source>
        <dbReference type="Proteomes" id="UP000824175"/>
    </source>
</evidence>
<evidence type="ECO:0000256" key="1">
    <source>
        <dbReference type="ARBA" id="ARBA00004193"/>
    </source>
</evidence>
<evidence type="ECO:0000259" key="6">
    <source>
        <dbReference type="Pfam" id="PF00496"/>
    </source>
</evidence>
<protein>
    <submittedName>
        <fullName evidence="7">Peptide ABC transporter substrate-binding protein</fullName>
    </submittedName>
</protein>
<feature type="domain" description="Solute-binding protein family 5" evidence="6">
    <location>
        <begin position="81"/>
        <end position="502"/>
    </location>
</feature>
<dbReference type="CDD" id="cd08504">
    <property type="entry name" value="PBP2_OppA"/>
    <property type="match status" value="1"/>
</dbReference>
<dbReference type="PANTHER" id="PTHR30290">
    <property type="entry name" value="PERIPLASMIC BINDING COMPONENT OF ABC TRANSPORTER"/>
    <property type="match status" value="1"/>
</dbReference>
<dbReference type="GO" id="GO:0042597">
    <property type="term" value="C:periplasmic space"/>
    <property type="evidence" value="ECO:0007669"/>
    <property type="project" value="UniProtKB-ARBA"/>
</dbReference>
<dbReference type="InterPro" id="IPR023765">
    <property type="entry name" value="SBP_5_CS"/>
</dbReference>
<dbReference type="InterPro" id="IPR000914">
    <property type="entry name" value="SBP_5_dom"/>
</dbReference>
<reference evidence="7" key="1">
    <citation type="submission" date="2020-10" db="EMBL/GenBank/DDBJ databases">
        <authorList>
            <person name="Gilroy R."/>
        </authorList>
    </citation>
    <scope>NUCLEOTIDE SEQUENCE</scope>
    <source>
        <strain evidence="7">CHK195-11698</strain>
    </source>
</reference>
<dbReference type="Gene3D" id="3.40.190.10">
    <property type="entry name" value="Periplasmic binding protein-like II"/>
    <property type="match status" value="1"/>
</dbReference>
<dbReference type="PROSITE" id="PS51257">
    <property type="entry name" value="PROKAR_LIPOPROTEIN"/>
    <property type="match status" value="1"/>
</dbReference>
<evidence type="ECO:0000256" key="4">
    <source>
        <dbReference type="ARBA" id="ARBA00022729"/>
    </source>
</evidence>
<sequence length="618" mass="69978">MKRRTLISGLMSACFILGACSDSASNEYSQKFDPKVYQDFITIGQDYETLNYLISMKAVDGRVTTNFIDGLVTYDRYGQTVGSLAESWEHNEDNSVWTFHLRDGLKWTTRSGEVYGDLTADDFVYGVEYILDPSHASLNTEMVFLLDGAREYYEAKEAGEDPSMDMVGVKAIDEKTIQYTMADGGKPYFISAAMYQAFKPANRQFIESLPDSNGLDGTQTFGNSPDNILYCGMYLMGDYSKDSEKTYVKNPNYWDPENVTFDKVVVKAIRDNESALEYFERGELNWAPLSATQVMAEQEKGNAYIVQRELYKTNYVLFLNNQTSYSDDTNKAMSNQNFRKSLFHGFDQDMYNEVNIPENVESVRASTFTGVGAFITSDNQDYTTMGGLAEHQDYPYDKTLAEEYKQKAIEELTAEGVSFPIVLRYTYKSGNETVAQQAQLLKQSFETNLGTDYITIELGEYASSWYTEVRDAGTYALHTGGWTPDYADPINNLNTMMSTGQLNNVNDLKQGLSHFDMSVYDEMVNTANAEVVDVNKRYELFADAEAYLLDQAYVIPLYRSGGTYMVTSVNTYSKPYSGGDSSYLKGWEVLDHAISAEEMEGYRQEWIAERQKLGFNDQ</sequence>
<keyword evidence="4 5" id="KW-0732">Signal</keyword>
<dbReference type="EMBL" id="DVMJ01000066">
    <property type="protein sequence ID" value="HIU14003.1"/>
    <property type="molecule type" value="Genomic_DNA"/>
</dbReference>
<proteinExistence type="inferred from homology"/>
<gene>
    <name evidence="7" type="ORF">IAD15_08040</name>
</gene>
<feature type="chain" id="PRO_5039137410" evidence="5">
    <location>
        <begin position="25"/>
        <end position="618"/>
    </location>
</feature>
<dbReference type="AlphaFoldDB" id="A0A9D1HNV8"/>
<evidence type="ECO:0000256" key="2">
    <source>
        <dbReference type="ARBA" id="ARBA00005695"/>
    </source>
</evidence>
<dbReference type="Proteomes" id="UP000824175">
    <property type="component" value="Unassembled WGS sequence"/>
</dbReference>
<comment type="caution">
    <text evidence="7">The sequence shown here is derived from an EMBL/GenBank/DDBJ whole genome shotgun (WGS) entry which is preliminary data.</text>
</comment>
<dbReference type="SUPFAM" id="SSF53850">
    <property type="entry name" value="Periplasmic binding protein-like II"/>
    <property type="match status" value="1"/>
</dbReference>
<reference evidence="7" key="2">
    <citation type="journal article" date="2021" name="PeerJ">
        <title>Extensive microbial diversity within the chicken gut microbiome revealed by metagenomics and culture.</title>
        <authorList>
            <person name="Gilroy R."/>
            <person name="Ravi A."/>
            <person name="Getino M."/>
            <person name="Pursley I."/>
            <person name="Horton D.L."/>
            <person name="Alikhan N.F."/>
            <person name="Baker D."/>
            <person name="Gharbi K."/>
            <person name="Hall N."/>
            <person name="Watson M."/>
            <person name="Adriaenssens E.M."/>
            <person name="Foster-Nyarko E."/>
            <person name="Jarju S."/>
            <person name="Secka A."/>
            <person name="Antonio M."/>
            <person name="Oren A."/>
            <person name="Chaudhuri R.R."/>
            <person name="La Ragione R."/>
            <person name="Hildebrand F."/>
            <person name="Pallen M.J."/>
        </authorList>
    </citation>
    <scope>NUCLEOTIDE SEQUENCE</scope>
    <source>
        <strain evidence="7">CHK195-11698</strain>
    </source>
</reference>
<dbReference type="GO" id="GO:0015833">
    <property type="term" value="P:peptide transport"/>
    <property type="evidence" value="ECO:0007669"/>
    <property type="project" value="TreeGrafter"/>
</dbReference>
<keyword evidence="3" id="KW-0813">Transport</keyword>
<evidence type="ECO:0000256" key="5">
    <source>
        <dbReference type="SAM" id="SignalP"/>
    </source>
</evidence>
<dbReference type="Pfam" id="PF00496">
    <property type="entry name" value="SBP_bac_5"/>
    <property type="match status" value="1"/>
</dbReference>
<feature type="signal peptide" evidence="5">
    <location>
        <begin position="1"/>
        <end position="24"/>
    </location>
</feature>
<evidence type="ECO:0000313" key="7">
    <source>
        <dbReference type="EMBL" id="HIU14003.1"/>
    </source>
</evidence>
<evidence type="ECO:0000256" key="3">
    <source>
        <dbReference type="ARBA" id="ARBA00022448"/>
    </source>
</evidence>
<dbReference type="InterPro" id="IPR039424">
    <property type="entry name" value="SBP_5"/>
</dbReference>
<dbReference type="GO" id="GO:1904680">
    <property type="term" value="F:peptide transmembrane transporter activity"/>
    <property type="evidence" value="ECO:0007669"/>
    <property type="project" value="TreeGrafter"/>
</dbReference>
<dbReference type="GO" id="GO:0043190">
    <property type="term" value="C:ATP-binding cassette (ABC) transporter complex"/>
    <property type="evidence" value="ECO:0007669"/>
    <property type="project" value="InterPro"/>
</dbReference>
<dbReference type="PIRSF" id="PIRSF002741">
    <property type="entry name" value="MppA"/>
    <property type="match status" value="1"/>
</dbReference>
<organism evidence="7 8">
    <name type="scientific">Candidatus Fimiplasma intestinipullorum</name>
    <dbReference type="NCBI Taxonomy" id="2840825"/>
    <lineage>
        <taxon>Bacteria</taxon>
        <taxon>Bacillati</taxon>
        <taxon>Bacillota</taxon>
        <taxon>Clostridia</taxon>
        <taxon>Eubacteriales</taxon>
        <taxon>Candidatus Fimiplasma</taxon>
    </lineage>
</organism>